<reference evidence="2" key="1">
    <citation type="journal article" date="2019" name="Int. J. Syst. Evol. Microbiol.">
        <title>The Global Catalogue of Microorganisms (GCM) 10K type strain sequencing project: providing services to taxonomists for standard genome sequencing and annotation.</title>
        <authorList>
            <consortium name="The Broad Institute Genomics Platform"/>
            <consortium name="The Broad Institute Genome Sequencing Center for Infectious Disease"/>
            <person name="Wu L."/>
            <person name="Ma J."/>
        </authorList>
    </citation>
    <scope>NUCLEOTIDE SEQUENCE [LARGE SCALE GENOMIC DNA]</scope>
    <source>
        <strain evidence="2">ICMP 6774ER</strain>
    </source>
</reference>
<dbReference type="Proteomes" id="UP001597368">
    <property type="component" value="Unassembled WGS sequence"/>
</dbReference>
<organism evidence="1 2">
    <name type="scientific">Nonomuraea mangrovi</name>
    <dbReference type="NCBI Taxonomy" id="2316207"/>
    <lineage>
        <taxon>Bacteria</taxon>
        <taxon>Bacillati</taxon>
        <taxon>Actinomycetota</taxon>
        <taxon>Actinomycetes</taxon>
        <taxon>Streptosporangiales</taxon>
        <taxon>Streptosporangiaceae</taxon>
        <taxon>Nonomuraea</taxon>
    </lineage>
</organism>
<dbReference type="RefSeq" id="WP_379582619.1">
    <property type="nucleotide sequence ID" value="NZ_JBHUFV010000098.1"/>
</dbReference>
<comment type="caution">
    <text evidence="1">The sequence shown here is derived from an EMBL/GenBank/DDBJ whole genome shotgun (WGS) entry which is preliminary data.</text>
</comment>
<keyword evidence="2" id="KW-1185">Reference proteome</keyword>
<evidence type="ECO:0000313" key="1">
    <source>
        <dbReference type="EMBL" id="MFD1939907.1"/>
    </source>
</evidence>
<gene>
    <name evidence="1" type="ORF">ACFSKW_51470</name>
</gene>
<sequence>MSIDSAQRSDKYFTLLVPATGGLFVRDSSKSPTWQNLTPIVPAGETVIAATIVDQGEPPSNDVHISILTSDGQVFQSACVVTGMYTWPGNCGPFVNNTPPNN</sequence>
<accession>A0ABW4TFL3</accession>
<proteinExistence type="predicted"/>
<evidence type="ECO:0000313" key="2">
    <source>
        <dbReference type="Proteomes" id="UP001597368"/>
    </source>
</evidence>
<name>A0ABW4TFL3_9ACTN</name>
<dbReference type="EMBL" id="JBHUFV010000098">
    <property type="protein sequence ID" value="MFD1939907.1"/>
    <property type="molecule type" value="Genomic_DNA"/>
</dbReference>
<protein>
    <submittedName>
        <fullName evidence="1">Uncharacterized protein</fullName>
    </submittedName>
</protein>